<protein>
    <submittedName>
        <fullName evidence="2">Uncharacterized protein</fullName>
    </submittedName>
</protein>
<evidence type="ECO:0000313" key="2">
    <source>
        <dbReference type="EMBL" id="CAI8606387.1"/>
    </source>
</evidence>
<evidence type="ECO:0000313" key="3">
    <source>
        <dbReference type="Proteomes" id="UP001157006"/>
    </source>
</evidence>
<proteinExistence type="predicted"/>
<evidence type="ECO:0000256" key="1">
    <source>
        <dbReference type="SAM" id="MobiDB-lite"/>
    </source>
</evidence>
<gene>
    <name evidence="2" type="ORF">VFH_III228040</name>
</gene>
<dbReference type="Proteomes" id="UP001157006">
    <property type="component" value="Chromosome 3"/>
</dbReference>
<name>A0AAV1AAD6_VICFA</name>
<keyword evidence="3" id="KW-1185">Reference proteome</keyword>
<reference evidence="2 3" key="1">
    <citation type="submission" date="2023-01" db="EMBL/GenBank/DDBJ databases">
        <authorList>
            <person name="Kreplak J."/>
        </authorList>
    </citation>
    <scope>NUCLEOTIDE SEQUENCE [LARGE SCALE GENOMIC DNA]</scope>
</reference>
<dbReference type="EMBL" id="OX451738">
    <property type="protein sequence ID" value="CAI8606387.1"/>
    <property type="molecule type" value="Genomic_DNA"/>
</dbReference>
<dbReference type="AlphaFoldDB" id="A0AAV1AAD6"/>
<accession>A0AAV1AAD6</accession>
<organism evidence="2 3">
    <name type="scientific">Vicia faba</name>
    <name type="common">Broad bean</name>
    <name type="synonym">Faba vulgaris</name>
    <dbReference type="NCBI Taxonomy" id="3906"/>
    <lineage>
        <taxon>Eukaryota</taxon>
        <taxon>Viridiplantae</taxon>
        <taxon>Streptophyta</taxon>
        <taxon>Embryophyta</taxon>
        <taxon>Tracheophyta</taxon>
        <taxon>Spermatophyta</taxon>
        <taxon>Magnoliopsida</taxon>
        <taxon>eudicotyledons</taxon>
        <taxon>Gunneridae</taxon>
        <taxon>Pentapetalae</taxon>
        <taxon>rosids</taxon>
        <taxon>fabids</taxon>
        <taxon>Fabales</taxon>
        <taxon>Fabaceae</taxon>
        <taxon>Papilionoideae</taxon>
        <taxon>50 kb inversion clade</taxon>
        <taxon>NPAAA clade</taxon>
        <taxon>Hologalegina</taxon>
        <taxon>IRL clade</taxon>
        <taxon>Fabeae</taxon>
        <taxon>Vicia</taxon>
    </lineage>
</organism>
<feature type="region of interest" description="Disordered" evidence="1">
    <location>
        <begin position="16"/>
        <end position="36"/>
    </location>
</feature>
<sequence>MHEYVIQKEKLLHFSRQQSSSLKYPPTPQQPDEATFTQPVPTTLVVNRPLPHPKAPSPCHTRSTLLLRDPHTALLSDPAGPALRPDRRHYLATPLIPPLFATRLPKPKPTAIPHSKQYQKLLLLRIHHLH</sequence>